<sequence>PTLDGPLGLYSDFASKLFALGRFARIPFITGTNLDEGPLFTPQNIDSTQTVRERTIANYTPPAITAQVLNTSVDQLLAHYPVGDPALGSPFNTGNETFGLSPVYKPASVIFGDLGFTAPRRSLSQTAAGAGVKTFGYLFAEPSASFPPSFGGIRRLLNSLLSLYFNLNSHT</sequence>
<dbReference type="HOGENOM" id="CLU_1566692_0_0_1"/>
<reference evidence="1 2" key="1">
    <citation type="submission" date="2014-06" db="EMBL/GenBank/DDBJ databases">
        <title>Evolutionary Origins and Diversification of the Mycorrhizal Mutualists.</title>
        <authorList>
            <consortium name="DOE Joint Genome Institute"/>
            <consortium name="Mycorrhizal Genomics Consortium"/>
            <person name="Kohler A."/>
            <person name="Kuo A."/>
            <person name="Nagy L.G."/>
            <person name="Floudas D."/>
            <person name="Copeland A."/>
            <person name="Barry K.W."/>
            <person name="Cichocki N."/>
            <person name="Veneault-Fourrey C."/>
            <person name="LaButti K."/>
            <person name="Lindquist E.A."/>
            <person name="Lipzen A."/>
            <person name="Lundell T."/>
            <person name="Morin E."/>
            <person name="Murat C."/>
            <person name="Riley R."/>
            <person name="Ohm R."/>
            <person name="Sun H."/>
            <person name="Tunlid A."/>
            <person name="Henrissat B."/>
            <person name="Grigoriev I.V."/>
            <person name="Hibbett D.S."/>
            <person name="Martin F."/>
        </authorList>
    </citation>
    <scope>NUCLEOTIDE SEQUENCE [LARGE SCALE GENOMIC DNA]</scope>
    <source>
        <strain evidence="1 2">SS14</strain>
    </source>
</reference>
<dbReference type="OrthoDB" id="408631at2759"/>
<name>A0A0C9TFQ6_SPHS4</name>
<dbReference type="SUPFAM" id="SSF53474">
    <property type="entry name" value="alpha/beta-Hydrolases"/>
    <property type="match status" value="1"/>
</dbReference>
<feature type="non-terminal residue" evidence="1">
    <location>
        <position position="171"/>
    </location>
</feature>
<evidence type="ECO:0000313" key="1">
    <source>
        <dbReference type="EMBL" id="KIJ28223.1"/>
    </source>
</evidence>
<dbReference type="Proteomes" id="UP000054279">
    <property type="component" value="Unassembled WGS sequence"/>
</dbReference>
<evidence type="ECO:0000313" key="2">
    <source>
        <dbReference type="Proteomes" id="UP000054279"/>
    </source>
</evidence>
<accession>A0A0C9TFQ6</accession>
<dbReference type="InterPro" id="IPR029058">
    <property type="entry name" value="AB_hydrolase_fold"/>
</dbReference>
<protein>
    <submittedName>
        <fullName evidence="1">Uncharacterized protein</fullName>
    </submittedName>
</protein>
<dbReference type="Gene3D" id="3.40.50.1820">
    <property type="entry name" value="alpha/beta hydrolase"/>
    <property type="match status" value="1"/>
</dbReference>
<dbReference type="AlphaFoldDB" id="A0A0C9TFQ6"/>
<gene>
    <name evidence="1" type="ORF">M422DRAFT_189998</name>
</gene>
<keyword evidence="2" id="KW-1185">Reference proteome</keyword>
<organism evidence="1 2">
    <name type="scientific">Sphaerobolus stellatus (strain SS14)</name>
    <dbReference type="NCBI Taxonomy" id="990650"/>
    <lineage>
        <taxon>Eukaryota</taxon>
        <taxon>Fungi</taxon>
        <taxon>Dikarya</taxon>
        <taxon>Basidiomycota</taxon>
        <taxon>Agaricomycotina</taxon>
        <taxon>Agaricomycetes</taxon>
        <taxon>Phallomycetidae</taxon>
        <taxon>Geastrales</taxon>
        <taxon>Sphaerobolaceae</taxon>
        <taxon>Sphaerobolus</taxon>
    </lineage>
</organism>
<dbReference type="EMBL" id="KN837312">
    <property type="protein sequence ID" value="KIJ28223.1"/>
    <property type="molecule type" value="Genomic_DNA"/>
</dbReference>
<proteinExistence type="predicted"/>